<evidence type="ECO:0000259" key="4">
    <source>
        <dbReference type="SMART" id="SM00534"/>
    </source>
</evidence>
<evidence type="ECO:0000313" key="5">
    <source>
        <dbReference type="EMBL" id="BBL71428.1"/>
    </source>
</evidence>
<evidence type="ECO:0000313" key="6">
    <source>
        <dbReference type="Proteomes" id="UP000824988"/>
    </source>
</evidence>
<proteinExistence type="predicted"/>
<keyword evidence="3" id="KW-0812">Transmembrane</keyword>
<keyword evidence="1" id="KW-0547">Nucleotide-binding</keyword>
<evidence type="ECO:0000256" key="3">
    <source>
        <dbReference type="SAM" id="Phobius"/>
    </source>
</evidence>
<dbReference type="GO" id="GO:0030983">
    <property type="term" value="F:mismatched DNA binding"/>
    <property type="evidence" value="ECO:0007669"/>
    <property type="project" value="InterPro"/>
</dbReference>
<gene>
    <name evidence="5" type="ORF">MoryE10_20340</name>
</gene>
<dbReference type="GO" id="GO:0005524">
    <property type="term" value="F:ATP binding"/>
    <property type="evidence" value="ECO:0007669"/>
    <property type="project" value="UniProtKB-KW"/>
</dbReference>
<dbReference type="GO" id="GO:0006298">
    <property type="term" value="P:mismatch repair"/>
    <property type="evidence" value="ECO:0007669"/>
    <property type="project" value="InterPro"/>
</dbReference>
<keyword evidence="3" id="KW-0472">Membrane</keyword>
<reference evidence="5" key="1">
    <citation type="submission" date="2019-06" db="EMBL/GenBank/DDBJ databases">
        <title>Complete genome sequence of Methylogaea oryzae strain JCM16910.</title>
        <authorList>
            <person name="Asakawa S."/>
        </authorList>
    </citation>
    <scope>NUCLEOTIDE SEQUENCE</scope>
    <source>
        <strain evidence="5">E10</strain>
    </source>
</reference>
<dbReference type="AlphaFoldDB" id="A0A8D5AHF8"/>
<feature type="transmembrane region" description="Helical" evidence="3">
    <location>
        <begin position="216"/>
        <end position="236"/>
    </location>
</feature>
<name>A0A8D5AHF8_9GAMM</name>
<dbReference type="Pfam" id="PF00488">
    <property type="entry name" value="MutS_V"/>
    <property type="match status" value="1"/>
</dbReference>
<dbReference type="EMBL" id="AP019782">
    <property type="protein sequence ID" value="BBL71428.1"/>
    <property type="molecule type" value="Genomic_DNA"/>
</dbReference>
<evidence type="ECO:0000256" key="2">
    <source>
        <dbReference type="ARBA" id="ARBA00022840"/>
    </source>
</evidence>
<dbReference type="KEGG" id="moz:MoryE10_20340"/>
<sequence>MTATTDTILRGDATVLFPIKGTAPVATGEGVVDDITFRTIEIDALFDFANHARTRVGQAVLYRSLVRPEDAFEKVAAKQEALRELEQNKELLQSVTRLVQRAAQWEGDFYQLLYASFIGLMGKPANEQELGGYGYDTYQRGIRFLLGLAEDAAALPAPKSAYLKDILAAVDRFAKSRAGALMRGPVYRTEKTVVTKQEKGLFTPALKFTPTLFKPVALSLAAVAIVVLVNVLPLLLDIVETIMPALWLFLLPVALTYTPIVGSFDRDGCIYPLRDIYRRSPEVQEAVDALGRLDELLSFRNYAEAYGPPMVLPTLLEGPSHRFSMKGARNPILGKNNRYYVPNDAALDGHCLTFITGPNSGGKTAFCKTVAQIQLLAQAGGYVPAASAELTVADRIFYQTPEMSALSDGEGRFGTELKRTKAIFLATSASSLVVLDELSEGTTTQEKLEISANILEGFHKKGNNTLLITHNHELVDVFQEQNIGLALQVEFAKERATHRLVPGISRVSHAHHVARKIGFAKEDIAKYLEEKGI</sequence>
<keyword evidence="6" id="KW-1185">Reference proteome</keyword>
<dbReference type="Proteomes" id="UP000824988">
    <property type="component" value="Chromosome"/>
</dbReference>
<feature type="transmembrane region" description="Helical" evidence="3">
    <location>
        <begin position="242"/>
        <end position="264"/>
    </location>
</feature>
<dbReference type="PANTHER" id="PTHR11361">
    <property type="entry name" value="DNA MISMATCH REPAIR PROTEIN MUTS FAMILY MEMBER"/>
    <property type="match status" value="1"/>
</dbReference>
<dbReference type="GO" id="GO:0140664">
    <property type="term" value="F:ATP-dependent DNA damage sensor activity"/>
    <property type="evidence" value="ECO:0007669"/>
    <property type="project" value="InterPro"/>
</dbReference>
<dbReference type="InterPro" id="IPR045076">
    <property type="entry name" value="MutS"/>
</dbReference>
<keyword evidence="3" id="KW-1133">Transmembrane helix</keyword>
<dbReference type="RefSeq" id="WP_221046979.1">
    <property type="nucleotide sequence ID" value="NZ_AP019782.1"/>
</dbReference>
<accession>A0A8D5AHF8</accession>
<evidence type="ECO:0000256" key="1">
    <source>
        <dbReference type="ARBA" id="ARBA00022741"/>
    </source>
</evidence>
<dbReference type="SMART" id="SM00534">
    <property type="entry name" value="MUTSac"/>
    <property type="match status" value="1"/>
</dbReference>
<protein>
    <recommendedName>
        <fullName evidence="4">DNA mismatch repair proteins mutS family domain-containing protein</fullName>
    </recommendedName>
</protein>
<keyword evidence="2" id="KW-0067">ATP-binding</keyword>
<organism evidence="5 6">
    <name type="scientific">Methylogaea oryzae</name>
    <dbReference type="NCBI Taxonomy" id="1295382"/>
    <lineage>
        <taxon>Bacteria</taxon>
        <taxon>Pseudomonadati</taxon>
        <taxon>Pseudomonadota</taxon>
        <taxon>Gammaproteobacteria</taxon>
        <taxon>Methylococcales</taxon>
        <taxon>Methylococcaceae</taxon>
        <taxon>Methylogaea</taxon>
    </lineage>
</organism>
<dbReference type="CDD" id="cd03243">
    <property type="entry name" value="ABC_MutS_homologs"/>
    <property type="match status" value="1"/>
</dbReference>
<feature type="domain" description="DNA mismatch repair proteins mutS family" evidence="4">
    <location>
        <begin position="350"/>
        <end position="532"/>
    </location>
</feature>
<dbReference type="InterPro" id="IPR000432">
    <property type="entry name" value="DNA_mismatch_repair_MutS_C"/>
</dbReference>
<dbReference type="PANTHER" id="PTHR11361:SF34">
    <property type="entry name" value="DNA MISMATCH REPAIR PROTEIN MSH1, MITOCHONDRIAL"/>
    <property type="match status" value="1"/>
</dbReference>